<keyword evidence="3" id="KW-0378">Hydrolase</keyword>
<reference evidence="8" key="1">
    <citation type="journal article" date="2016" name="Genome Announc.">
        <title>Genome sequences of three species of Hanseniaspora isolated from spontaneous wine fermentations.</title>
        <authorList>
            <person name="Sternes P.R."/>
            <person name="Lee D."/>
            <person name="Kutyna D.R."/>
            <person name="Borneman A.R."/>
        </authorList>
    </citation>
    <scope>NUCLEOTIDE SEQUENCE [LARGE SCALE GENOMIC DNA]</scope>
    <source>
        <strain evidence="8">AWRI3579</strain>
    </source>
</reference>
<dbReference type="CDD" id="cd03442">
    <property type="entry name" value="BFIT_BACH"/>
    <property type="match status" value="2"/>
</dbReference>
<dbReference type="PROSITE" id="PS51770">
    <property type="entry name" value="HOTDOG_ACOT"/>
    <property type="match status" value="2"/>
</dbReference>
<dbReference type="PANTHER" id="PTHR12655:SF0">
    <property type="entry name" value="ACYL-COENZYME A THIOESTERASE 9, MITOCHONDRIAL"/>
    <property type="match status" value="1"/>
</dbReference>
<evidence type="ECO:0000313" key="7">
    <source>
        <dbReference type="EMBL" id="OEJ88539.1"/>
    </source>
</evidence>
<sequence>MLRTFNVPRFQTLNKSINQSKKLFSTTKIQNYQKSMVIMNKRPLHDDPHVTDNTPGTDNAATQPDALTTVMTEQYDRQRLFDQSNCANVNKATSPEEAPKDLKFKATWLNAIKERQKQLSHGKIIDSYLYNNVKSTEIKDKTRKDSFSYLYLPFKEDPLIADFYVNAGGRIRMGLVFQDLDALAARIAYRHCSPSEPIIVTASVDRIFMLQHMDSITDANLVLSGSVVWTGRSSMEITVKATAVPKNVSVPKETTTNADGTSTEEPHITEEFLNNPEFQTVLMSSFTFVARNPETHKSLAINKLLPINEKEWSDYKRAESHNVAKKLRAKNENLKQNASPTAEESQIIHNLYKANESIQGLSTPFVKMMKDCCFKSTMFVQPQFRNRHSFQCFGGALMKWTFELAYCTTTSVSHGLPRFLSLDATTFKAPVPIGSILHLDSKVVYSEHISKSGNPNSNSAIEKFLPLAQNDPKNFTSDGTVIQVKVDTTVQELQSDKKYSSGSFIYSFFVPKQDKDAEDFTVLPESYSDYIEYIEARRRTADSANYGENAKRLAKL</sequence>
<dbReference type="Gene3D" id="3.10.129.10">
    <property type="entry name" value="Hotdog Thioesterase"/>
    <property type="match status" value="2"/>
</dbReference>
<dbReference type="AlphaFoldDB" id="A0A1E5RNT3"/>
<feature type="domain" description="HotDog ACOT-type" evidence="6">
    <location>
        <begin position="143"/>
        <end position="294"/>
    </location>
</feature>
<comment type="similarity">
    <text evidence="1">Belongs to the acyl coenzyme A hydrolase family.</text>
</comment>
<feature type="region of interest" description="Disordered" evidence="5">
    <location>
        <begin position="43"/>
        <end position="63"/>
    </location>
</feature>
<dbReference type="SUPFAM" id="SSF54637">
    <property type="entry name" value="Thioesterase/thiol ester dehydrase-isomerase"/>
    <property type="match status" value="2"/>
</dbReference>
<proteinExistence type="inferred from homology"/>
<keyword evidence="2" id="KW-0677">Repeat</keyword>
<dbReference type="EMBL" id="LPNM01000005">
    <property type="protein sequence ID" value="OEJ88539.1"/>
    <property type="molecule type" value="Genomic_DNA"/>
</dbReference>
<gene>
    <name evidence="7" type="ORF">AWRI3579_g776</name>
</gene>
<dbReference type="InterPro" id="IPR033120">
    <property type="entry name" value="HOTDOG_ACOT"/>
</dbReference>
<keyword evidence="8" id="KW-1185">Reference proteome</keyword>
<feature type="compositionally biased region" description="Polar residues" evidence="5">
    <location>
        <begin position="51"/>
        <end position="63"/>
    </location>
</feature>
<comment type="caution">
    <text evidence="7">The sequence shown here is derived from an EMBL/GenBank/DDBJ whole genome shotgun (WGS) entry which is preliminary data.</text>
</comment>
<evidence type="ECO:0000256" key="2">
    <source>
        <dbReference type="ARBA" id="ARBA00022737"/>
    </source>
</evidence>
<dbReference type="PANTHER" id="PTHR12655">
    <property type="entry name" value="ACYL-COA THIOESTERASE"/>
    <property type="match status" value="1"/>
</dbReference>
<dbReference type="InParanoid" id="A0A1E5RNT3"/>
<evidence type="ECO:0000256" key="1">
    <source>
        <dbReference type="ARBA" id="ARBA00010458"/>
    </source>
</evidence>
<protein>
    <submittedName>
        <fullName evidence="7">Acyl-coenzyme A thioesterase 9, mitochondrial</fullName>
    </submittedName>
</protein>
<dbReference type="FunFam" id="3.10.129.10:FF:000032">
    <property type="entry name" value="Acyl-CoA thioester hydrolase"/>
    <property type="match status" value="1"/>
</dbReference>
<accession>A0A1E5RNT3</accession>
<dbReference type="OrthoDB" id="331699at2759"/>
<dbReference type="GO" id="GO:0005739">
    <property type="term" value="C:mitochondrion"/>
    <property type="evidence" value="ECO:0007669"/>
    <property type="project" value="TreeGrafter"/>
</dbReference>
<name>A0A1E5RNT3_9ASCO</name>
<organism evidence="7 8">
    <name type="scientific">Hanseniaspora osmophila</name>
    <dbReference type="NCBI Taxonomy" id="56408"/>
    <lineage>
        <taxon>Eukaryota</taxon>
        <taxon>Fungi</taxon>
        <taxon>Dikarya</taxon>
        <taxon>Ascomycota</taxon>
        <taxon>Saccharomycotina</taxon>
        <taxon>Saccharomycetes</taxon>
        <taxon>Saccharomycodales</taxon>
        <taxon>Saccharomycodaceae</taxon>
        <taxon>Hanseniaspora</taxon>
    </lineage>
</organism>
<dbReference type="GO" id="GO:0006637">
    <property type="term" value="P:acyl-CoA metabolic process"/>
    <property type="evidence" value="ECO:0007669"/>
    <property type="project" value="TreeGrafter"/>
</dbReference>
<evidence type="ECO:0000256" key="3">
    <source>
        <dbReference type="ARBA" id="ARBA00022801"/>
    </source>
</evidence>
<evidence type="ECO:0000256" key="4">
    <source>
        <dbReference type="ARBA" id="ARBA00022946"/>
    </source>
</evidence>
<evidence type="ECO:0000256" key="5">
    <source>
        <dbReference type="SAM" id="MobiDB-lite"/>
    </source>
</evidence>
<evidence type="ECO:0000313" key="8">
    <source>
        <dbReference type="Proteomes" id="UP000095728"/>
    </source>
</evidence>
<dbReference type="Proteomes" id="UP000095728">
    <property type="component" value="Unassembled WGS sequence"/>
</dbReference>
<dbReference type="InterPro" id="IPR029069">
    <property type="entry name" value="HotDog_dom_sf"/>
</dbReference>
<evidence type="ECO:0000259" key="6">
    <source>
        <dbReference type="PROSITE" id="PS51770"/>
    </source>
</evidence>
<dbReference type="GO" id="GO:0047617">
    <property type="term" value="F:fatty acyl-CoA hydrolase activity"/>
    <property type="evidence" value="ECO:0007669"/>
    <property type="project" value="TreeGrafter"/>
</dbReference>
<keyword evidence="4" id="KW-0809">Transit peptide</keyword>
<dbReference type="STRING" id="56408.A0A1E5RNT3"/>
<feature type="domain" description="HotDog ACOT-type" evidence="6">
    <location>
        <begin position="370"/>
        <end position="489"/>
    </location>
</feature>